<name>A0A931AYB4_9ACTN</name>
<proteinExistence type="predicted"/>
<comment type="caution">
    <text evidence="1">The sequence shown here is derived from an EMBL/GenBank/DDBJ whole genome shotgun (WGS) entry which is preliminary data.</text>
</comment>
<keyword evidence="2" id="KW-1185">Reference proteome</keyword>
<dbReference type="RefSeq" id="WP_196192239.1">
    <property type="nucleotide sequence ID" value="NZ_JADPRT010000001.1"/>
</dbReference>
<protein>
    <submittedName>
        <fullName evidence="1">DUF4287 domain-containing protein</fullName>
    </submittedName>
</protein>
<accession>A0A931AYB4</accession>
<dbReference type="Pfam" id="PF14117">
    <property type="entry name" value="DUF4287"/>
    <property type="match status" value="1"/>
</dbReference>
<dbReference type="EMBL" id="JADPRT010000001">
    <property type="protein sequence ID" value="MBF9067089.1"/>
    <property type="molecule type" value="Genomic_DNA"/>
</dbReference>
<sequence length="78" mass="8798">MTLPTTGPAFYFPSIEKRYGRPINEWIDLIRSSDLTKHKQLVDWLKAEYGVGHGHATALVGYTLAGHTSWQPTDRDPS</sequence>
<dbReference type="AlphaFoldDB" id="A0A931AYB4"/>
<evidence type="ECO:0000313" key="2">
    <source>
        <dbReference type="Proteomes" id="UP000657385"/>
    </source>
</evidence>
<gene>
    <name evidence="1" type="ORF">I2501_03415</name>
</gene>
<dbReference type="Proteomes" id="UP000657385">
    <property type="component" value="Unassembled WGS sequence"/>
</dbReference>
<organism evidence="1 2">
    <name type="scientific">Streptacidiphilus fuscans</name>
    <dbReference type="NCBI Taxonomy" id="2789292"/>
    <lineage>
        <taxon>Bacteria</taxon>
        <taxon>Bacillati</taxon>
        <taxon>Actinomycetota</taxon>
        <taxon>Actinomycetes</taxon>
        <taxon>Kitasatosporales</taxon>
        <taxon>Streptomycetaceae</taxon>
        <taxon>Streptacidiphilus</taxon>
    </lineage>
</organism>
<dbReference type="InterPro" id="IPR025629">
    <property type="entry name" value="DUF4287"/>
</dbReference>
<reference evidence="1" key="1">
    <citation type="submission" date="2020-11" db="EMBL/GenBank/DDBJ databases">
        <title>Isolation and identification of active actinomycetes.</title>
        <authorList>
            <person name="Yu B."/>
        </authorList>
    </citation>
    <scope>NUCLEOTIDE SEQUENCE</scope>
    <source>
        <strain evidence="1">NEAU-YB345</strain>
    </source>
</reference>
<evidence type="ECO:0000313" key="1">
    <source>
        <dbReference type="EMBL" id="MBF9067089.1"/>
    </source>
</evidence>